<dbReference type="Gene3D" id="1.10.10.10">
    <property type="entry name" value="Winged helix-like DNA-binding domain superfamily/Winged helix DNA-binding domain"/>
    <property type="match status" value="1"/>
</dbReference>
<feature type="domain" description="H15" evidence="13">
    <location>
        <begin position="27"/>
        <end position="100"/>
    </location>
</feature>
<accession>A0AA88NI66</accession>
<keyword evidence="9" id="KW-0238">DNA-binding</keyword>
<dbReference type="InterPro" id="IPR009072">
    <property type="entry name" value="Histone-fold"/>
</dbReference>
<feature type="region of interest" description="Disordered" evidence="12">
    <location>
        <begin position="1"/>
        <end position="29"/>
    </location>
</feature>
<dbReference type="InterPro" id="IPR032454">
    <property type="entry name" value="Histone_H2A_C"/>
</dbReference>
<dbReference type="PROSITE" id="PS00046">
    <property type="entry name" value="HISTONE_H2A"/>
    <property type="match status" value="1"/>
</dbReference>
<comment type="caution">
    <text evidence="14">The sequence shown here is derived from an EMBL/GenBank/DDBJ whole genome shotgun (WGS) entry which is preliminary data.</text>
</comment>
<dbReference type="SUPFAM" id="SSF46785">
    <property type="entry name" value="Winged helix' DNA-binding domain"/>
    <property type="match status" value="1"/>
</dbReference>
<evidence type="ECO:0000313" key="15">
    <source>
        <dbReference type="Proteomes" id="UP001187315"/>
    </source>
</evidence>
<dbReference type="InterPro" id="IPR005818">
    <property type="entry name" value="Histone_H1/H5_H15"/>
</dbReference>
<dbReference type="PROSITE" id="PS51504">
    <property type="entry name" value="H15"/>
    <property type="match status" value="1"/>
</dbReference>
<dbReference type="CDD" id="cd00073">
    <property type="entry name" value="H15"/>
    <property type="match status" value="1"/>
</dbReference>
<evidence type="ECO:0000256" key="3">
    <source>
        <dbReference type="ARBA" id="ARBA00010691"/>
    </source>
</evidence>
<dbReference type="EMBL" id="JAVHJS010000004">
    <property type="protein sequence ID" value="KAK2860090.1"/>
    <property type="molecule type" value="Genomic_DNA"/>
</dbReference>
<organism evidence="14 15">
    <name type="scientific">Tachysurus vachellii</name>
    <name type="common">Darkbarbel catfish</name>
    <name type="synonym">Pelteobagrus vachellii</name>
    <dbReference type="NCBI Taxonomy" id="175792"/>
    <lineage>
        <taxon>Eukaryota</taxon>
        <taxon>Metazoa</taxon>
        <taxon>Chordata</taxon>
        <taxon>Craniata</taxon>
        <taxon>Vertebrata</taxon>
        <taxon>Euteleostomi</taxon>
        <taxon>Actinopterygii</taxon>
        <taxon>Neopterygii</taxon>
        <taxon>Teleostei</taxon>
        <taxon>Ostariophysi</taxon>
        <taxon>Siluriformes</taxon>
        <taxon>Bagridae</taxon>
        <taxon>Tachysurus</taxon>
    </lineage>
</organism>
<dbReference type="FunFam" id="1.10.10.10:FF:000075">
    <property type="entry name" value="Histone H1 like"/>
    <property type="match status" value="1"/>
</dbReference>
<dbReference type="InterPro" id="IPR036388">
    <property type="entry name" value="WH-like_DNA-bd_sf"/>
</dbReference>
<proteinExistence type="inferred from homology"/>
<dbReference type="Gene3D" id="1.10.20.10">
    <property type="entry name" value="Histone, subunit A"/>
    <property type="match status" value="1"/>
</dbReference>
<keyword evidence="7" id="KW-0832">Ubl conjugation</keyword>
<feature type="compositionally biased region" description="Low complexity" evidence="12">
    <location>
        <begin position="114"/>
        <end position="124"/>
    </location>
</feature>
<evidence type="ECO:0000256" key="6">
    <source>
        <dbReference type="ARBA" id="ARBA00022499"/>
    </source>
</evidence>
<name>A0AA88NI66_TACVA</name>
<dbReference type="SUPFAM" id="SSF47113">
    <property type="entry name" value="Histone-fold"/>
    <property type="match status" value="1"/>
</dbReference>
<evidence type="ECO:0000256" key="7">
    <source>
        <dbReference type="ARBA" id="ARBA00022843"/>
    </source>
</evidence>
<feature type="compositionally biased region" description="Basic residues" evidence="12">
    <location>
        <begin position="156"/>
        <end position="212"/>
    </location>
</feature>
<sequence>MAEVAPAPAAAPAKAPKKKAASRTKKTGPSVGELIVKAVSSSKERSGVSLAALKKALAAGGYDVEKNNSRVKLAVKGLVTKGTLVQTKGTGASGSFKLNKKQTELKKPAKKAAPKATKAAAKKPATAKKPKKVAAKKPAAKKSPKKTKKPVAAAKKATKSPKKAKKPATPKKAAKSPKKAKKSATPKKVKAVKPKTSKPKAAKAKKAPKKKTYLNYKMSGRGKTGGKTRAKAKTRSSRAGLQFPVGRVHRILRKGNYAQRVGAGAPVYLAAVLEYLTAEILELAGNAARDNKKTRIIPRHLQLAVRNDEELNKLLGGVTIAQGGVLPNIQAVLLPKKTEKAVKTK</sequence>
<evidence type="ECO:0000313" key="14">
    <source>
        <dbReference type="EMBL" id="KAK2860090.1"/>
    </source>
</evidence>
<feature type="region of interest" description="Disordered" evidence="12">
    <location>
        <begin position="84"/>
        <end position="238"/>
    </location>
</feature>
<dbReference type="SMART" id="SM00414">
    <property type="entry name" value="H2A"/>
    <property type="match status" value="1"/>
</dbReference>
<dbReference type="InterPro" id="IPR032458">
    <property type="entry name" value="Histone_H2A_CS"/>
</dbReference>
<evidence type="ECO:0000256" key="10">
    <source>
        <dbReference type="ARBA" id="ARBA00023242"/>
    </source>
</evidence>
<evidence type="ECO:0000256" key="11">
    <source>
        <dbReference type="ARBA" id="ARBA00023269"/>
    </source>
</evidence>
<dbReference type="InterPro" id="IPR002119">
    <property type="entry name" value="Histone_H2A"/>
</dbReference>
<dbReference type="Proteomes" id="UP001187315">
    <property type="component" value="Unassembled WGS sequence"/>
</dbReference>
<keyword evidence="10" id="KW-0539">Nucleus</keyword>
<dbReference type="SMART" id="SM00526">
    <property type="entry name" value="H15"/>
    <property type="match status" value="1"/>
</dbReference>
<evidence type="ECO:0000256" key="5">
    <source>
        <dbReference type="ARBA" id="ARBA00022454"/>
    </source>
</evidence>
<evidence type="ECO:0000256" key="1">
    <source>
        <dbReference type="ARBA" id="ARBA00004123"/>
    </source>
</evidence>
<evidence type="ECO:0000256" key="2">
    <source>
        <dbReference type="ARBA" id="ARBA00004286"/>
    </source>
</evidence>
<dbReference type="PANTHER" id="PTHR23430">
    <property type="entry name" value="HISTONE H2A"/>
    <property type="match status" value="1"/>
</dbReference>
<dbReference type="GO" id="GO:0006334">
    <property type="term" value="P:nucleosome assembly"/>
    <property type="evidence" value="ECO:0007669"/>
    <property type="project" value="InterPro"/>
</dbReference>
<dbReference type="CDD" id="cd00074">
    <property type="entry name" value="HFD_H2A"/>
    <property type="match status" value="1"/>
</dbReference>
<keyword evidence="11" id="KW-0544">Nucleosome core</keyword>
<evidence type="ECO:0000259" key="13">
    <source>
        <dbReference type="PROSITE" id="PS51504"/>
    </source>
</evidence>
<dbReference type="AlphaFoldDB" id="A0AA88NI66"/>
<feature type="compositionally biased region" description="Basic residues" evidence="12">
    <location>
        <begin position="224"/>
        <end position="236"/>
    </location>
</feature>
<dbReference type="GO" id="GO:0030527">
    <property type="term" value="F:structural constituent of chromatin"/>
    <property type="evidence" value="ECO:0007669"/>
    <property type="project" value="InterPro"/>
</dbReference>
<feature type="compositionally biased region" description="Basic residues" evidence="12">
    <location>
        <begin position="125"/>
        <end position="149"/>
    </location>
</feature>
<dbReference type="GO" id="GO:0005634">
    <property type="term" value="C:nucleus"/>
    <property type="evidence" value="ECO:0007669"/>
    <property type="project" value="UniProtKB-SubCell"/>
</dbReference>
<keyword evidence="5" id="KW-0158">Chromosome</keyword>
<evidence type="ECO:0000256" key="9">
    <source>
        <dbReference type="ARBA" id="ARBA00023125"/>
    </source>
</evidence>
<dbReference type="Pfam" id="PF00538">
    <property type="entry name" value="Linker_histone"/>
    <property type="match status" value="1"/>
</dbReference>
<comment type="subcellular location">
    <subcellularLocation>
        <location evidence="2">Chromosome</location>
    </subcellularLocation>
    <subcellularLocation>
        <location evidence="1">Nucleus</location>
    </subcellularLocation>
</comment>
<evidence type="ECO:0000256" key="8">
    <source>
        <dbReference type="ARBA" id="ARBA00022990"/>
    </source>
</evidence>
<dbReference type="GO" id="GO:0000786">
    <property type="term" value="C:nucleosome"/>
    <property type="evidence" value="ECO:0007669"/>
    <property type="project" value="UniProtKB-KW"/>
</dbReference>
<evidence type="ECO:0000256" key="12">
    <source>
        <dbReference type="SAM" id="MobiDB-lite"/>
    </source>
</evidence>
<keyword evidence="8" id="KW-0007">Acetylation</keyword>
<dbReference type="GO" id="GO:0046982">
    <property type="term" value="F:protein heterodimerization activity"/>
    <property type="evidence" value="ECO:0007669"/>
    <property type="project" value="InterPro"/>
</dbReference>
<evidence type="ECO:0000256" key="4">
    <source>
        <dbReference type="ARBA" id="ARBA00020833"/>
    </source>
</evidence>
<keyword evidence="15" id="KW-1185">Reference proteome</keyword>
<dbReference type="Pfam" id="PF16211">
    <property type="entry name" value="Histone_H2A_C"/>
    <property type="match status" value="1"/>
</dbReference>
<dbReference type="GO" id="GO:0006950">
    <property type="term" value="P:response to stress"/>
    <property type="evidence" value="ECO:0007669"/>
    <property type="project" value="UniProtKB-ARBA"/>
</dbReference>
<dbReference type="PRINTS" id="PR00620">
    <property type="entry name" value="HISTONEH2A"/>
</dbReference>
<protein>
    <recommendedName>
        <fullName evidence="4">Histone H1</fullName>
    </recommendedName>
</protein>
<gene>
    <name evidence="14" type="ORF">Q7C36_004256</name>
</gene>
<dbReference type="InterPro" id="IPR007125">
    <property type="entry name" value="H2A/H2B/H3"/>
</dbReference>
<dbReference type="Pfam" id="PF00125">
    <property type="entry name" value="Histone"/>
    <property type="match status" value="1"/>
</dbReference>
<keyword evidence="6" id="KW-1017">Isopeptide bond</keyword>
<reference evidence="14" key="1">
    <citation type="submission" date="2023-08" db="EMBL/GenBank/DDBJ databases">
        <title>Pelteobagrus vachellii genome.</title>
        <authorList>
            <person name="Liu H."/>
        </authorList>
    </citation>
    <scope>NUCLEOTIDE SEQUENCE</scope>
    <source>
        <strain evidence="14">PRFRI_2022a</strain>
        <tissue evidence="14">Muscle</tissue>
    </source>
</reference>
<dbReference type="InterPro" id="IPR036390">
    <property type="entry name" value="WH_DNA-bd_sf"/>
</dbReference>
<dbReference type="GO" id="GO:0003677">
    <property type="term" value="F:DNA binding"/>
    <property type="evidence" value="ECO:0007669"/>
    <property type="project" value="UniProtKB-KW"/>
</dbReference>
<feature type="compositionally biased region" description="Basic residues" evidence="12">
    <location>
        <begin position="15"/>
        <end position="26"/>
    </location>
</feature>
<dbReference type="FunFam" id="1.10.20.10:FF:000004">
    <property type="entry name" value="Histone H2A"/>
    <property type="match status" value="1"/>
</dbReference>
<feature type="compositionally biased region" description="Low complexity" evidence="12">
    <location>
        <begin position="1"/>
        <end position="14"/>
    </location>
</feature>
<comment type="similarity">
    <text evidence="3">Belongs to the histone H2A family.</text>
</comment>